<dbReference type="CDD" id="cd02440">
    <property type="entry name" value="AdoMet_MTases"/>
    <property type="match status" value="1"/>
</dbReference>
<evidence type="ECO:0000313" key="4">
    <source>
        <dbReference type="EMBL" id="ARQ70404.1"/>
    </source>
</evidence>
<dbReference type="EMBL" id="CP021121">
    <property type="protein sequence ID" value="ARQ70404.1"/>
    <property type="molecule type" value="Genomic_DNA"/>
</dbReference>
<reference evidence="4 5" key="1">
    <citation type="submission" date="2017-05" db="EMBL/GenBank/DDBJ databases">
        <title>Complete genome sequence of Streptomyces sp. SCSIO 03032 revealed the diverse biosynthetic pathways for its bioactive secondary metabolites.</title>
        <authorList>
            <person name="Ma L."/>
            <person name="Zhu Y."/>
            <person name="Zhang W."/>
            <person name="Zhang G."/>
            <person name="Tian X."/>
            <person name="Zhang S."/>
            <person name="Zhang C."/>
        </authorList>
    </citation>
    <scope>NUCLEOTIDE SEQUENCE [LARGE SCALE GENOMIC DNA]</scope>
    <source>
        <strain evidence="4 5">SCSIO 03032</strain>
    </source>
</reference>
<accession>A0A1W7D032</accession>
<dbReference type="GO" id="GO:0017000">
    <property type="term" value="P:antibiotic biosynthetic process"/>
    <property type="evidence" value="ECO:0007669"/>
    <property type="project" value="UniProtKB-ARBA"/>
</dbReference>
<dbReference type="GO" id="GO:0008168">
    <property type="term" value="F:methyltransferase activity"/>
    <property type="evidence" value="ECO:0007669"/>
    <property type="project" value="UniProtKB-ARBA"/>
</dbReference>
<dbReference type="Pfam" id="PF13649">
    <property type="entry name" value="Methyltransf_25"/>
    <property type="match status" value="1"/>
</dbReference>
<dbReference type="Gene3D" id="3.40.50.150">
    <property type="entry name" value="Vaccinia Virus protein VP39"/>
    <property type="match status" value="1"/>
</dbReference>
<feature type="region of interest" description="Disordered" evidence="2">
    <location>
        <begin position="1"/>
        <end position="34"/>
    </location>
</feature>
<evidence type="ECO:0000256" key="2">
    <source>
        <dbReference type="SAM" id="MobiDB-lite"/>
    </source>
</evidence>
<dbReference type="AlphaFoldDB" id="A0A1W7D032"/>
<dbReference type="RefSeq" id="WP_086160259.1">
    <property type="nucleotide sequence ID" value="NZ_CP021121.1"/>
</dbReference>
<proteinExistence type="predicted"/>
<dbReference type="InterPro" id="IPR029063">
    <property type="entry name" value="SAM-dependent_MTases_sf"/>
</dbReference>
<dbReference type="OrthoDB" id="3382693at2"/>
<feature type="compositionally biased region" description="Low complexity" evidence="2">
    <location>
        <begin position="9"/>
        <end position="21"/>
    </location>
</feature>
<sequence length="318" mass="33101">MHAHHDGHAAGAPDGAQGTHTPHGHGHGHGHDTEMDWEAMGDRLERQAGLEAGAMAEAVSWLAGRVPGARRVLDVGSGPGGAALLFAERLPEAEVVAVDGTEALLARARAGAAARGVAGRLVTRRAELPEALGELGAADLIWSARFVHHLGDQRAALAGLAKLLRPGGVLAVVEGGLPARYLPRDIGVGRPGLVTRLDAAEEEWFAAMRGDLPGHAEAVEDWPEMLRQAGLAGAASRSFLVDLPAPLGDAARAHVHDRLSRMRQAGARPDASGAAPLSAEDRDALGVLLDPESPLGILTRPDAFYLSAFTVHTARRPA</sequence>
<keyword evidence="1" id="KW-0808">Transferase</keyword>
<name>A0A1W7D032_9ACTN</name>
<evidence type="ECO:0000256" key="1">
    <source>
        <dbReference type="ARBA" id="ARBA00022679"/>
    </source>
</evidence>
<dbReference type="SUPFAM" id="SSF53335">
    <property type="entry name" value="S-adenosyl-L-methionine-dependent methyltransferases"/>
    <property type="match status" value="1"/>
</dbReference>
<organism evidence="4 5">
    <name type="scientific">Streptomyces marincola</name>
    <dbReference type="NCBI Taxonomy" id="2878388"/>
    <lineage>
        <taxon>Bacteria</taxon>
        <taxon>Bacillati</taxon>
        <taxon>Actinomycetota</taxon>
        <taxon>Actinomycetes</taxon>
        <taxon>Kitasatosporales</taxon>
        <taxon>Streptomycetaceae</taxon>
        <taxon>Streptomyces</taxon>
    </lineage>
</organism>
<protein>
    <recommendedName>
        <fullName evidence="3">Methyltransferase domain-containing protein</fullName>
    </recommendedName>
</protein>
<dbReference type="PANTHER" id="PTHR43861">
    <property type="entry name" value="TRANS-ACONITATE 2-METHYLTRANSFERASE-RELATED"/>
    <property type="match status" value="1"/>
</dbReference>
<dbReference type="KEGG" id="smao:CAG99_17545"/>
<dbReference type="Proteomes" id="UP000194218">
    <property type="component" value="Chromosome"/>
</dbReference>
<dbReference type="InterPro" id="IPR041698">
    <property type="entry name" value="Methyltransf_25"/>
</dbReference>
<evidence type="ECO:0000313" key="5">
    <source>
        <dbReference type="Proteomes" id="UP000194218"/>
    </source>
</evidence>
<gene>
    <name evidence="4" type="ORF">CAG99_17545</name>
</gene>
<evidence type="ECO:0000259" key="3">
    <source>
        <dbReference type="Pfam" id="PF13649"/>
    </source>
</evidence>
<feature type="domain" description="Methyltransferase" evidence="3">
    <location>
        <begin position="72"/>
        <end position="168"/>
    </location>
</feature>
<keyword evidence="5" id="KW-1185">Reference proteome</keyword>